<dbReference type="Proteomes" id="UP001234297">
    <property type="component" value="Chromosome 3"/>
</dbReference>
<protein>
    <submittedName>
        <fullName evidence="1">Uncharacterized protein</fullName>
    </submittedName>
</protein>
<gene>
    <name evidence="1" type="ORF">MRB53_011588</name>
</gene>
<reference evidence="1 2" key="1">
    <citation type="journal article" date="2022" name="Hortic Res">
        <title>A haplotype resolved chromosomal level avocado genome allows analysis of novel avocado genes.</title>
        <authorList>
            <person name="Nath O."/>
            <person name="Fletcher S.J."/>
            <person name="Hayward A."/>
            <person name="Shaw L.M."/>
            <person name="Masouleh A.K."/>
            <person name="Furtado A."/>
            <person name="Henry R.J."/>
            <person name="Mitter N."/>
        </authorList>
    </citation>
    <scope>NUCLEOTIDE SEQUENCE [LARGE SCALE GENOMIC DNA]</scope>
    <source>
        <strain evidence="2">cv. Hass</strain>
    </source>
</reference>
<organism evidence="1 2">
    <name type="scientific">Persea americana</name>
    <name type="common">Avocado</name>
    <dbReference type="NCBI Taxonomy" id="3435"/>
    <lineage>
        <taxon>Eukaryota</taxon>
        <taxon>Viridiplantae</taxon>
        <taxon>Streptophyta</taxon>
        <taxon>Embryophyta</taxon>
        <taxon>Tracheophyta</taxon>
        <taxon>Spermatophyta</taxon>
        <taxon>Magnoliopsida</taxon>
        <taxon>Magnoliidae</taxon>
        <taxon>Laurales</taxon>
        <taxon>Lauraceae</taxon>
        <taxon>Persea</taxon>
    </lineage>
</organism>
<accession>A0ACC2LVD5</accession>
<evidence type="ECO:0000313" key="1">
    <source>
        <dbReference type="EMBL" id="KAJ8637321.1"/>
    </source>
</evidence>
<dbReference type="EMBL" id="CM056811">
    <property type="protein sequence ID" value="KAJ8637321.1"/>
    <property type="molecule type" value="Genomic_DNA"/>
</dbReference>
<proteinExistence type="predicted"/>
<sequence length="217" mass="24227">MPFTRRQHVLGITQTHEFIKGTTTISLQFKNRRQRVWCPIEGDATATISVADGIVEKKRYLNATSLWVETFRHFLICDILSYLDLSDQPALALVVRAVSLALLNLVTMAKDLGFSAVEVVFTIDVETVDLYYEEEVIAQAIRESAGVAGPASRSSIEALPSQAFSDMNSSDTCSICLDEYSRGMIVTRLPCSHDFHQGCIERWLNETNSCPLCRAMI</sequence>
<name>A0ACC2LVD5_PERAE</name>
<evidence type="ECO:0000313" key="2">
    <source>
        <dbReference type="Proteomes" id="UP001234297"/>
    </source>
</evidence>
<keyword evidence="2" id="KW-1185">Reference proteome</keyword>
<comment type="caution">
    <text evidence="1">The sequence shown here is derived from an EMBL/GenBank/DDBJ whole genome shotgun (WGS) entry which is preliminary data.</text>
</comment>